<dbReference type="Proteomes" id="UP000186922">
    <property type="component" value="Unassembled WGS sequence"/>
</dbReference>
<comment type="caution">
    <text evidence="15">Lacks conserved residue(s) required for the propagation of feature annotation.</text>
</comment>
<evidence type="ECO:0000256" key="9">
    <source>
        <dbReference type="ARBA" id="ARBA00022989"/>
    </source>
</evidence>
<reference evidence="17 18" key="1">
    <citation type="journal article" date="2016" name="Nat. Commun.">
        <title>Extremotolerant tardigrade genome and improved radiotolerance of human cultured cells by tardigrade-unique protein.</title>
        <authorList>
            <person name="Hashimoto T."/>
            <person name="Horikawa D.D."/>
            <person name="Saito Y."/>
            <person name="Kuwahara H."/>
            <person name="Kozuka-Hata H."/>
            <person name="Shin-I T."/>
            <person name="Minakuchi Y."/>
            <person name="Ohishi K."/>
            <person name="Motoyama A."/>
            <person name="Aizu T."/>
            <person name="Enomoto A."/>
            <person name="Kondo K."/>
            <person name="Tanaka S."/>
            <person name="Hara Y."/>
            <person name="Koshikawa S."/>
            <person name="Sagara H."/>
            <person name="Miura T."/>
            <person name="Yokobori S."/>
            <person name="Miyagawa K."/>
            <person name="Suzuki Y."/>
            <person name="Kubo T."/>
            <person name="Oyama M."/>
            <person name="Kohara Y."/>
            <person name="Fujiyama A."/>
            <person name="Arakawa K."/>
            <person name="Katayama T."/>
            <person name="Toyoda A."/>
            <person name="Kunieda T."/>
        </authorList>
    </citation>
    <scope>NUCLEOTIDE SEQUENCE [LARGE SCALE GENOMIC DNA]</scope>
    <source>
        <strain evidence="17 18">YOKOZUNA-1</strain>
    </source>
</reference>
<keyword evidence="9 15" id="KW-1133">Transmembrane helix</keyword>
<feature type="transmembrane region" description="Helical" evidence="15">
    <location>
        <begin position="169"/>
        <end position="190"/>
    </location>
</feature>
<comment type="function">
    <text evidence="15">Catalyzes the third of the four reactions of the long-chain fatty acids elongation cycle. This endoplasmic reticulum-bound enzymatic process, allows the addition of two carbons to the chain of long- and very long-chain fatty acids/VLCFAs per cycle. This enzyme catalyzes the dehydration of the 3-hydroxyacyl-CoA intermediate into trans-2,3-enoyl-CoA, within each cycle of fatty acid elongation. Thereby, it participates to the production of VLCFAs of different chain lengths that are involved in multiple biological processes as precursors of membrane lipids and lipid mediators.</text>
</comment>
<dbReference type="OrthoDB" id="2157530at2759"/>
<dbReference type="EMBL" id="BDGG01000012">
    <property type="protein sequence ID" value="GAV05731.1"/>
    <property type="molecule type" value="Genomic_DNA"/>
</dbReference>
<accession>A0A1D1VXD5</accession>
<dbReference type="PANTHER" id="PTHR11035:SF35">
    <property type="entry name" value="VERY-LONG-CHAIN (3R)-3-HYDROXYACYL-COA DEHYDRATASE"/>
    <property type="match status" value="1"/>
</dbReference>
<comment type="similarity">
    <text evidence="3 15">Belongs to the very long-chain fatty acids dehydratase HACD family.</text>
</comment>
<evidence type="ECO:0000256" key="2">
    <source>
        <dbReference type="ARBA" id="ARBA00005194"/>
    </source>
</evidence>
<evidence type="ECO:0000256" key="8">
    <source>
        <dbReference type="ARBA" id="ARBA00022832"/>
    </source>
</evidence>
<feature type="domain" description="CS" evidence="16">
    <location>
        <begin position="9"/>
        <end position="103"/>
    </location>
</feature>
<evidence type="ECO:0000256" key="3">
    <source>
        <dbReference type="ARBA" id="ARBA00007811"/>
    </source>
</evidence>
<dbReference type="PROSITE" id="PS51203">
    <property type="entry name" value="CS"/>
    <property type="match status" value="1"/>
</dbReference>
<comment type="caution">
    <text evidence="17">The sequence shown here is derived from an EMBL/GenBank/DDBJ whole genome shotgun (WGS) entry which is preliminary data.</text>
</comment>
<dbReference type="InterPro" id="IPR007052">
    <property type="entry name" value="CS_dom"/>
</dbReference>
<evidence type="ECO:0000256" key="7">
    <source>
        <dbReference type="ARBA" id="ARBA00022824"/>
    </source>
</evidence>
<proteinExistence type="inferred from homology"/>
<evidence type="ECO:0000259" key="16">
    <source>
        <dbReference type="PROSITE" id="PS51203"/>
    </source>
</evidence>
<evidence type="ECO:0000256" key="13">
    <source>
        <dbReference type="ARBA" id="ARBA00023160"/>
    </source>
</evidence>
<dbReference type="STRING" id="947166.A0A1D1VXD5"/>
<evidence type="ECO:0000313" key="18">
    <source>
        <dbReference type="Proteomes" id="UP000186922"/>
    </source>
</evidence>
<evidence type="ECO:0000256" key="4">
    <source>
        <dbReference type="ARBA" id="ARBA00013122"/>
    </source>
</evidence>
<dbReference type="PANTHER" id="PTHR11035">
    <property type="entry name" value="VERY-LONG-CHAIN (3R)-3-HYDROXYACYL-COA DEHYDRATASE"/>
    <property type="match status" value="1"/>
</dbReference>
<dbReference type="GO" id="GO:0102158">
    <property type="term" value="F:very-long-chain (3R)-3-hydroxyacyl-CoA dehydratase activity"/>
    <property type="evidence" value="ECO:0007669"/>
    <property type="project" value="UniProtKB-EC"/>
</dbReference>
<dbReference type="GO" id="GO:0042761">
    <property type="term" value="P:very long-chain fatty acid biosynthetic process"/>
    <property type="evidence" value="ECO:0007669"/>
    <property type="project" value="TreeGrafter"/>
</dbReference>
<keyword evidence="14 15" id="KW-0456">Lyase</keyword>
<keyword evidence="13 15" id="KW-0275">Fatty acid biosynthesis</keyword>
<evidence type="ECO:0000256" key="1">
    <source>
        <dbReference type="ARBA" id="ARBA00004477"/>
    </source>
</evidence>
<evidence type="ECO:0000256" key="14">
    <source>
        <dbReference type="ARBA" id="ARBA00023239"/>
    </source>
</evidence>
<dbReference type="CDD" id="cd06465">
    <property type="entry name" value="p23_hB-ind1_like"/>
    <property type="match status" value="1"/>
</dbReference>
<evidence type="ECO:0000256" key="15">
    <source>
        <dbReference type="RuleBase" id="RU363109"/>
    </source>
</evidence>
<dbReference type="GO" id="GO:0030148">
    <property type="term" value="P:sphingolipid biosynthetic process"/>
    <property type="evidence" value="ECO:0007669"/>
    <property type="project" value="TreeGrafter"/>
</dbReference>
<gene>
    <name evidence="17" type="primary">RvY_15812-1</name>
    <name evidence="17" type="synonym">RvY_15812.1</name>
    <name evidence="17" type="ORF">RvY_15812</name>
</gene>
<keyword evidence="7 15" id="KW-0256">Endoplasmic reticulum</keyword>
<keyword evidence="5 15" id="KW-0444">Lipid biosynthesis</keyword>
<evidence type="ECO:0000256" key="6">
    <source>
        <dbReference type="ARBA" id="ARBA00022692"/>
    </source>
</evidence>
<dbReference type="UniPathway" id="UPA00094"/>
<evidence type="ECO:0000256" key="10">
    <source>
        <dbReference type="ARBA" id="ARBA00023054"/>
    </source>
</evidence>
<feature type="transmembrane region" description="Helical" evidence="15">
    <location>
        <begin position="302"/>
        <end position="321"/>
    </location>
</feature>
<sequence>MDSLAKSSSVNPFVYWAQSNEQVFLRVELEAKGSPEVVLSAKTFKFSCDGIAPGHRDTQHFAFTIDLHDEVVPGKDGYRMDIGGSSVQFFLDKSTGGFWPALFKTRNKPAWLKIDFNRFQSGDADSEEEKKDEVIDPDRPYKASIDRLLKDMIDKKPKITQGPVELKKLYLTAYNAFMLIGFFGIFVSLIKNYVLHGSEFFPHTYKTVGTNVRIMQYAQALEVAHATFGLVRSAPLTAFLQSFGRLVVLHIIHFQPQLHGLPAVFWLFLCWSAVEVIRYPYYLAQVNGVMPQVLKVLRYTTWMVLYPAGMMLEVVVMLQGIQAYHVTHPSLVRLGNFDLRWSHLIGVYLCAFPFACIFLLRHMFSLTKTQLFADNSGVSKSRKVK</sequence>
<evidence type="ECO:0000256" key="11">
    <source>
        <dbReference type="ARBA" id="ARBA00023098"/>
    </source>
</evidence>
<dbReference type="InterPro" id="IPR007482">
    <property type="entry name" value="Tyr_Pase-like_PTPLA"/>
</dbReference>
<dbReference type="GO" id="GO:0005789">
    <property type="term" value="C:endoplasmic reticulum membrane"/>
    <property type="evidence" value="ECO:0007669"/>
    <property type="project" value="UniProtKB-SubCell"/>
</dbReference>
<dbReference type="InterPro" id="IPR008978">
    <property type="entry name" value="HSP20-like_chaperone"/>
</dbReference>
<dbReference type="Gene3D" id="2.60.40.790">
    <property type="match status" value="1"/>
</dbReference>
<comment type="pathway">
    <text evidence="2 15">Lipid metabolism; fatty acid biosynthesis.</text>
</comment>
<comment type="subcellular location">
    <subcellularLocation>
        <location evidence="1 15">Endoplasmic reticulum membrane</location>
        <topology evidence="1 15">Multi-pass membrane protein</topology>
    </subcellularLocation>
</comment>
<organism evidence="17 18">
    <name type="scientific">Ramazzottius varieornatus</name>
    <name type="common">Water bear</name>
    <name type="synonym">Tardigrade</name>
    <dbReference type="NCBI Taxonomy" id="947166"/>
    <lineage>
        <taxon>Eukaryota</taxon>
        <taxon>Metazoa</taxon>
        <taxon>Ecdysozoa</taxon>
        <taxon>Tardigrada</taxon>
        <taxon>Eutardigrada</taxon>
        <taxon>Parachela</taxon>
        <taxon>Hypsibioidea</taxon>
        <taxon>Ramazzottiidae</taxon>
        <taxon>Ramazzottius</taxon>
    </lineage>
</organism>
<keyword evidence="12 15" id="KW-0472">Membrane</keyword>
<evidence type="ECO:0000313" key="17">
    <source>
        <dbReference type="EMBL" id="GAV05731.1"/>
    </source>
</evidence>
<keyword evidence="6 15" id="KW-0812">Transmembrane</keyword>
<dbReference type="AlphaFoldDB" id="A0A1D1VXD5"/>
<keyword evidence="8 15" id="KW-0276">Fatty acid metabolism</keyword>
<feature type="transmembrane region" description="Helical" evidence="15">
    <location>
        <begin position="263"/>
        <end position="281"/>
    </location>
</feature>
<dbReference type="EC" id="4.2.1.134" evidence="4 15"/>
<keyword evidence="10" id="KW-0175">Coiled coil</keyword>
<dbReference type="SUPFAM" id="SSF49764">
    <property type="entry name" value="HSP20-like chaperones"/>
    <property type="match status" value="1"/>
</dbReference>
<feature type="transmembrane region" description="Helical" evidence="15">
    <location>
        <begin position="341"/>
        <end position="360"/>
    </location>
</feature>
<evidence type="ECO:0000256" key="12">
    <source>
        <dbReference type="ARBA" id="ARBA00023136"/>
    </source>
</evidence>
<keyword evidence="18" id="KW-1185">Reference proteome</keyword>
<keyword evidence="11 15" id="KW-0443">Lipid metabolism</keyword>
<dbReference type="GO" id="GO:0030497">
    <property type="term" value="P:fatty acid elongation"/>
    <property type="evidence" value="ECO:0007669"/>
    <property type="project" value="TreeGrafter"/>
</dbReference>
<comment type="catalytic activity">
    <reaction evidence="15">
        <text>a very-long-chain (3R)-3-hydroxyacyl-CoA = a very-long-chain (2E)-enoyl-CoA + H2O</text>
        <dbReference type="Rhea" id="RHEA:45812"/>
        <dbReference type="ChEBI" id="CHEBI:15377"/>
        <dbReference type="ChEBI" id="CHEBI:83728"/>
        <dbReference type="ChEBI" id="CHEBI:85440"/>
        <dbReference type="EC" id="4.2.1.134"/>
    </reaction>
</comment>
<protein>
    <recommendedName>
        <fullName evidence="4 15">Very-long-chain (3R)-3-hydroxyacyl-CoA dehydratase</fullName>
        <ecNumber evidence="4 15">4.2.1.134</ecNumber>
    </recommendedName>
</protein>
<name>A0A1D1VXD5_RAMVA</name>
<evidence type="ECO:0000256" key="5">
    <source>
        <dbReference type="ARBA" id="ARBA00022516"/>
    </source>
</evidence>
<dbReference type="Pfam" id="PF04387">
    <property type="entry name" value="PTPLA"/>
    <property type="match status" value="1"/>
</dbReference>